<feature type="transmembrane region" description="Helical" evidence="8">
    <location>
        <begin position="38"/>
        <end position="55"/>
    </location>
</feature>
<comment type="caution">
    <text evidence="9">The sequence shown here is derived from an EMBL/GenBank/DDBJ whole genome shotgun (WGS) entry which is preliminary data.</text>
</comment>
<evidence type="ECO:0000256" key="5">
    <source>
        <dbReference type="ARBA" id="ARBA00022692"/>
    </source>
</evidence>
<evidence type="ECO:0000313" key="9">
    <source>
        <dbReference type="EMBL" id="GEO88673.1"/>
    </source>
</evidence>
<feature type="transmembrane region" description="Helical" evidence="8">
    <location>
        <begin position="191"/>
        <end position="210"/>
    </location>
</feature>
<evidence type="ECO:0000256" key="3">
    <source>
        <dbReference type="ARBA" id="ARBA00022448"/>
    </source>
</evidence>
<name>A0A512HT91_9ACTN</name>
<keyword evidence="3" id="KW-0813">Transport</keyword>
<feature type="transmembrane region" description="Helical" evidence="8">
    <location>
        <begin position="163"/>
        <end position="179"/>
    </location>
</feature>
<feature type="transmembrane region" description="Helical" evidence="8">
    <location>
        <begin position="122"/>
        <end position="142"/>
    </location>
</feature>
<sequence length="305" mass="31439">MTGALEGFAVIGALIAVGYVLAATGVLDAASQVVLSRLVYFVATPALLIDVLGSTDLGTVFGPWFAVAVAGVVGTLLVYLPWARWRGCPRPDAVVGGLSASYANAGYLGLPIAGFVLGDAAFALPTMVLQLTVYAPLALTFLSMEAGRRATPWSFVQAGLRNPVSVAAVIGVLVSLAHVELPRVVDEPISLLGAMAIPSALLAYGVALRFGPRIGHGNGREVAFVSVLKLAWQPLVAYVVARYGLDLTAHEVAGVTLMAALPTAQNVFVYASRFGHAPVLARDCVAVTTVASLPVLVGLAALLVP</sequence>
<dbReference type="Proteomes" id="UP000321769">
    <property type="component" value="Unassembled WGS sequence"/>
</dbReference>
<feature type="transmembrane region" description="Helical" evidence="8">
    <location>
        <begin position="222"/>
        <end position="240"/>
    </location>
</feature>
<reference evidence="9 10" key="1">
    <citation type="submission" date="2019-07" db="EMBL/GenBank/DDBJ databases">
        <title>Whole genome shotgun sequence of Aeromicrobium flavum NBRC 107625.</title>
        <authorList>
            <person name="Hosoyama A."/>
            <person name="Uohara A."/>
            <person name="Ohji S."/>
            <person name="Ichikawa N."/>
        </authorList>
    </citation>
    <scope>NUCLEOTIDE SEQUENCE [LARGE SCALE GENOMIC DNA]</scope>
    <source>
        <strain evidence="9 10">NBRC 107625</strain>
    </source>
</reference>
<dbReference type="Gene3D" id="1.20.1530.20">
    <property type="match status" value="1"/>
</dbReference>
<feature type="transmembrane region" description="Helical" evidence="8">
    <location>
        <begin position="94"/>
        <end position="116"/>
    </location>
</feature>
<feature type="transmembrane region" description="Helical" evidence="8">
    <location>
        <begin position="6"/>
        <end position="26"/>
    </location>
</feature>
<organism evidence="9 10">
    <name type="scientific">Aeromicrobium flavum</name>
    <dbReference type="NCBI Taxonomy" id="416568"/>
    <lineage>
        <taxon>Bacteria</taxon>
        <taxon>Bacillati</taxon>
        <taxon>Actinomycetota</taxon>
        <taxon>Actinomycetes</taxon>
        <taxon>Propionibacteriales</taxon>
        <taxon>Nocardioidaceae</taxon>
        <taxon>Aeromicrobium</taxon>
    </lineage>
</organism>
<feature type="transmembrane region" description="Helical" evidence="8">
    <location>
        <begin position="252"/>
        <end position="272"/>
    </location>
</feature>
<comment type="subcellular location">
    <subcellularLocation>
        <location evidence="1">Cell membrane</location>
        <topology evidence="1">Multi-pass membrane protein</topology>
    </subcellularLocation>
</comment>
<evidence type="ECO:0000256" key="8">
    <source>
        <dbReference type="SAM" id="Phobius"/>
    </source>
</evidence>
<dbReference type="InterPro" id="IPR038770">
    <property type="entry name" value="Na+/solute_symporter_sf"/>
</dbReference>
<dbReference type="RefSeq" id="WP_146826066.1">
    <property type="nucleotide sequence ID" value="NZ_BAAAYQ010000005.1"/>
</dbReference>
<dbReference type="PANTHER" id="PTHR36838">
    <property type="entry name" value="AUXIN EFFLUX CARRIER FAMILY PROTEIN"/>
    <property type="match status" value="1"/>
</dbReference>
<keyword evidence="6 8" id="KW-1133">Transmembrane helix</keyword>
<keyword evidence="5 8" id="KW-0812">Transmembrane</keyword>
<feature type="transmembrane region" description="Helical" evidence="8">
    <location>
        <begin position="61"/>
        <end position="82"/>
    </location>
</feature>
<dbReference type="Pfam" id="PF03547">
    <property type="entry name" value="Mem_trans"/>
    <property type="match status" value="2"/>
</dbReference>
<keyword evidence="10" id="KW-1185">Reference proteome</keyword>
<accession>A0A512HT91</accession>
<dbReference type="InterPro" id="IPR004776">
    <property type="entry name" value="Mem_transp_PIN-like"/>
</dbReference>
<evidence type="ECO:0000256" key="1">
    <source>
        <dbReference type="ARBA" id="ARBA00004651"/>
    </source>
</evidence>
<dbReference type="GO" id="GO:0055085">
    <property type="term" value="P:transmembrane transport"/>
    <property type="evidence" value="ECO:0007669"/>
    <property type="project" value="InterPro"/>
</dbReference>
<evidence type="ECO:0000256" key="4">
    <source>
        <dbReference type="ARBA" id="ARBA00022475"/>
    </source>
</evidence>
<comment type="similarity">
    <text evidence="2">Belongs to the auxin efflux carrier (TC 2.A.69) family.</text>
</comment>
<dbReference type="AlphaFoldDB" id="A0A512HT91"/>
<evidence type="ECO:0000256" key="2">
    <source>
        <dbReference type="ARBA" id="ARBA00010145"/>
    </source>
</evidence>
<gene>
    <name evidence="9" type="ORF">AFL01nite_10000</name>
</gene>
<keyword evidence="4" id="KW-1003">Cell membrane</keyword>
<keyword evidence="7 8" id="KW-0472">Membrane</keyword>
<dbReference type="EMBL" id="BJZQ01000003">
    <property type="protein sequence ID" value="GEO88673.1"/>
    <property type="molecule type" value="Genomic_DNA"/>
</dbReference>
<protein>
    <submittedName>
        <fullName evidence="9">Permease</fullName>
    </submittedName>
</protein>
<evidence type="ECO:0000256" key="6">
    <source>
        <dbReference type="ARBA" id="ARBA00022989"/>
    </source>
</evidence>
<evidence type="ECO:0000256" key="7">
    <source>
        <dbReference type="ARBA" id="ARBA00023136"/>
    </source>
</evidence>
<dbReference type="OrthoDB" id="5405318at2"/>
<feature type="transmembrane region" description="Helical" evidence="8">
    <location>
        <begin position="284"/>
        <end position="304"/>
    </location>
</feature>
<dbReference type="GO" id="GO:0005886">
    <property type="term" value="C:plasma membrane"/>
    <property type="evidence" value="ECO:0007669"/>
    <property type="project" value="UniProtKB-SubCell"/>
</dbReference>
<evidence type="ECO:0000313" key="10">
    <source>
        <dbReference type="Proteomes" id="UP000321769"/>
    </source>
</evidence>
<proteinExistence type="inferred from homology"/>
<dbReference type="PANTHER" id="PTHR36838:SF3">
    <property type="entry name" value="TRANSPORTER AUXIN EFFLUX CARRIER EC FAMILY"/>
    <property type="match status" value="1"/>
</dbReference>